<dbReference type="RefSeq" id="XP_064670580.1">
    <property type="nucleotide sequence ID" value="XM_064810393.1"/>
</dbReference>
<dbReference type="EMBL" id="MU853340">
    <property type="protein sequence ID" value="KAK4113010.1"/>
    <property type="molecule type" value="Genomic_DNA"/>
</dbReference>
<evidence type="ECO:0000313" key="3">
    <source>
        <dbReference type="Proteomes" id="UP001302812"/>
    </source>
</evidence>
<name>A0AAN6TES9_9PEZI</name>
<comment type="caution">
    <text evidence="2">The sequence shown here is derived from an EMBL/GenBank/DDBJ whole genome shotgun (WGS) entry which is preliminary data.</text>
</comment>
<feature type="region of interest" description="Disordered" evidence="1">
    <location>
        <begin position="1"/>
        <end position="25"/>
    </location>
</feature>
<gene>
    <name evidence="2" type="ORF">N656DRAFT_638205</name>
</gene>
<reference evidence="2" key="2">
    <citation type="submission" date="2023-05" db="EMBL/GenBank/DDBJ databases">
        <authorList>
            <consortium name="Lawrence Berkeley National Laboratory"/>
            <person name="Steindorff A."/>
            <person name="Hensen N."/>
            <person name="Bonometti L."/>
            <person name="Westerberg I."/>
            <person name="Brannstrom I.O."/>
            <person name="Guillou S."/>
            <person name="Cros-Aarteil S."/>
            <person name="Calhoun S."/>
            <person name="Haridas S."/>
            <person name="Kuo A."/>
            <person name="Mondo S."/>
            <person name="Pangilinan J."/>
            <person name="Riley R."/>
            <person name="Labutti K."/>
            <person name="Andreopoulos B."/>
            <person name="Lipzen A."/>
            <person name="Chen C."/>
            <person name="Yanf M."/>
            <person name="Daum C."/>
            <person name="Ng V."/>
            <person name="Clum A."/>
            <person name="Ohm R."/>
            <person name="Martin F."/>
            <person name="Silar P."/>
            <person name="Natvig D."/>
            <person name="Lalanne C."/>
            <person name="Gautier V."/>
            <person name="Ament-Velasquez S.L."/>
            <person name="Kruys A."/>
            <person name="Hutchinson M.I."/>
            <person name="Powell A.J."/>
            <person name="Barry K."/>
            <person name="Miller A.N."/>
            <person name="Grigoriev I.V."/>
            <person name="Debuchy R."/>
            <person name="Gladieux P."/>
            <person name="Thoren M.H."/>
            <person name="Johannesson H."/>
        </authorList>
    </citation>
    <scope>NUCLEOTIDE SEQUENCE</scope>
    <source>
        <strain evidence="2">CBS 508.74</strain>
    </source>
</reference>
<dbReference type="Proteomes" id="UP001302812">
    <property type="component" value="Unassembled WGS sequence"/>
</dbReference>
<accession>A0AAN6TES9</accession>
<feature type="compositionally biased region" description="Polar residues" evidence="1">
    <location>
        <begin position="1"/>
        <end position="11"/>
    </location>
</feature>
<evidence type="ECO:0000313" key="2">
    <source>
        <dbReference type="EMBL" id="KAK4113010.1"/>
    </source>
</evidence>
<keyword evidence="3" id="KW-1185">Reference proteome</keyword>
<reference evidence="2" key="1">
    <citation type="journal article" date="2023" name="Mol. Phylogenet. Evol.">
        <title>Genome-scale phylogeny and comparative genomics of the fungal order Sordariales.</title>
        <authorList>
            <person name="Hensen N."/>
            <person name="Bonometti L."/>
            <person name="Westerberg I."/>
            <person name="Brannstrom I.O."/>
            <person name="Guillou S."/>
            <person name="Cros-Aarteil S."/>
            <person name="Calhoun S."/>
            <person name="Haridas S."/>
            <person name="Kuo A."/>
            <person name="Mondo S."/>
            <person name="Pangilinan J."/>
            <person name="Riley R."/>
            <person name="LaButti K."/>
            <person name="Andreopoulos B."/>
            <person name="Lipzen A."/>
            <person name="Chen C."/>
            <person name="Yan M."/>
            <person name="Daum C."/>
            <person name="Ng V."/>
            <person name="Clum A."/>
            <person name="Steindorff A."/>
            <person name="Ohm R.A."/>
            <person name="Martin F."/>
            <person name="Silar P."/>
            <person name="Natvig D.O."/>
            <person name="Lalanne C."/>
            <person name="Gautier V."/>
            <person name="Ament-Velasquez S.L."/>
            <person name="Kruys A."/>
            <person name="Hutchinson M.I."/>
            <person name="Powell A.J."/>
            <person name="Barry K."/>
            <person name="Miller A.N."/>
            <person name="Grigoriev I.V."/>
            <person name="Debuchy R."/>
            <person name="Gladieux P."/>
            <person name="Hiltunen Thoren M."/>
            <person name="Johannesson H."/>
        </authorList>
    </citation>
    <scope>NUCLEOTIDE SEQUENCE</scope>
    <source>
        <strain evidence="2">CBS 508.74</strain>
    </source>
</reference>
<organism evidence="2 3">
    <name type="scientific">Canariomyces notabilis</name>
    <dbReference type="NCBI Taxonomy" id="2074819"/>
    <lineage>
        <taxon>Eukaryota</taxon>
        <taxon>Fungi</taxon>
        <taxon>Dikarya</taxon>
        <taxon>Ascomycota</taxon>
        <taxon>Pezizomycotina</taxon>
        <taxon>Sordariomycetes</taxon>
        <taxon>Sordariomycetidae</taxon>
        <taxon>Sordariales</taxon>
        <taxon>Chaetomiaceae</taxon>
        <taxon>Canariomyces</taxon>
    </lineage>
</organism>
<evidence type="ECO:0000256" key="1">
    <source>
        <dbReference type="SAM" id="MobiDB-lite"/>
    </source>
</evidence>
<dbReference type="GeneID" id="89934518"/>
<sequence length="209" mass="23846">MNSESVTWQDTPTPPNYPSSSPGPDIRQNIVDRLKRVPTGRLAYGAWFEYNQVCDIDIDGESVLRFPFNADQVARVKDFVRHYTGTTGWEQALRSPTWYIAGKHVTVRDPSWDAYLRMLRQAAGEYLGFSDLSRFRIGLHGLYLWERESLFRDYHNKRCDPSRVATLLIILNRDYTGGDIAICHSDGGNGMLFSPASAPRGNQFLILRL</sequence>
<proteinExistence type="predicted"/>
<dbReference type="AlphaFoldDB" id="A0AAN6TES9"/>
<protein>
    <submittedName>
        <fullName evidence="2">Uncharacterized protein</fullName>
    </submittedName>
</protein>